<dbReference type="Proteomes" id="UP000633943">
    <property type="component" value="Unassembled WGS sequence"/>
</dbReference>
<evidence type="ECO:0000256" key="5">
    <source>
        <dbReference type="ARBA" id="ARBA00022989"/>
    </source>
</evidence>
<comment type="subcellular location">
    <subcellularLocation>
        <location evidence="1">Cell membrane</location>
        <topology evidence="1">Multi-pass membrane protein</topology>
    </subcellularLocation>
</comment>
<accession>A0ABX1NRE9</accession>
<dbReference type="CDD" id="cd06173">
    <property type="entry name" value="MFS_MefA_like"/>
    <property type="match status" value="1"/>
</dbReference>
<dbReference type="InterPro" id="IPR036259">
    <property type="entry name" value="MFS_trans_sf"/>
</dbReference>
<dbReference type="PANTHER" id="PTHR43266:SF2">
    <property type="entry name" value="MAJOR FACILITATOR SUPERFAMILY (MFS) PROFILE DOMAIN-CONTAINING PROTEIN"/>
    <property type="match status" value="1"/>
</dbReference>
<gene>
    <name evidence="8" type="primary">lplT</name>
    <name evidence="8" type="ORF">GPA24_01285</name>
</gene>
<feature type="transmembrane region" description="Helical" evidence="7">
    <location>
        <begin position="168"/>
        <end position="189"/>
    </location>
</feature>
<reference evidence="8 9" key="1">
    <citation type="submission" date="2019-12" db="EMBL/GenBank/DDBJ databases">
        <title>Comparative genomics gives insights into the taxonomy of the Azoarcus-Aromatoleum group and reveals separate origins of nif in the plant-associated Azoarcus and non-plant-associated Aromatoleum sub-groups.</title>
        <authorList>
            <person name="Lafos M."/>
            <person name="Maluk M."/>
            <person name="Batista M."/>
            <person name="Junghare M."/>
            <person name="Carmona M."/>
            <person name="Faoro H."/>
            <person name="Cruz L.M."/>
            <person name="Battistoni F."/>
            <person name="De Souza E."/>
            <person name="Pedrosa F."/>
            <person name="Chen W.-M."/>
            <person name="Poole P.S."/>
            <person name="Dixon R.A."/>
            <person name="James E.K."/>
        </authorList>
    </citation>
    <scope>NUCLEOTIDE SEQUENCE [LARGE SCALE GENOMIC DNA]</scope>
    <source>
        <strain evidence="8 9">PbN1</strain>
    </source>
</reference>
<name>A0ABX1NRE9_9RHOO</name>
<dbReference type="EMBL" id="WTVP01000002">
    <property type="protein sequence ID" value="NMG14195.1"/>
    <property type="molecule type" value="Genomic_DNA"/>
</dbReference>
<feature type="transmembrane region" description="Helical" evidence="7">
    <location>
        <begin position="376"/>
        <end position="394"/>
    </location>
</feature>
<keyword evidence="6 7" id="KW-0472">Membrane</keyword>
<sequence length="416" mass="44790">MPLGFYIIMAAQFFSALADNALLIVAIALLREMAAPEQFEPLLKLFFTVSYVALAAFVGAFADSMPKWRVMLISNTIKIGGCLMLFLGAHPLLAYAVIGLGAAAYSPAKYGILTEYLPHRLLVVANGWIEGLTVGAIILGTVLGGLLIRPDASAWLASLDLPLVNGTFSATIAVIGLFYVAGGIFNFYIPDTGVDHKPLKNNPVYLIHDFNHCLKLLWRDKLGQISLAVTTLFWGAGATLQFIVIKWAEHNLGFNLSQASMLQGVVAIGVALGAVMAAKMISLRRSVSVIPLGIAMGLVVMAMVTVTHATLAMLLMVLVGALAGFFVVPMNALLQHRGHILMGAGHSIAVQNFNENLSILVMTGLYAVLIMSGLSIHIVIVMFGLFVAGMMLLVKCHHERNQREFDSVALLDEHKH</sequence>
<feature type="transmembrane region" description="Helical" evidence="7">
    <location>
        <begin position="82"/>
        <end position="106"/>
    </location>
</feature>
<dbReference type="Gene3D" id="1.20.1250.20">
    <property type="entry name" value="MFS general substrate transporter like domains"/>
    <property type="match status" value="1"/>
</dbReference>
<feature type="transmembrane region" description="Helical" evidence="7">
    <location>
        <begin position="260"/>
        <end position="277"/>
    </location>
</feature>
<dbReference type="NCBIfam" id="NF008397">
    <property type="entry name" value="PRK11195.1"/>
    <property type="match status" value="1"/>
</dbReference>
<feature type="transmembrane region" description="Helical" evidence="7">
    <location>
        <begin position="127"/>
        <end position="148"/>
    </location>
</feature>
<dbReference type="InterPro" id="IPR011701">
    <property type="entry name" value="MFS"/>
</dbReference>
<feature type="transmembrane region" description="Helical" evidence="7">
    <location>
        <begin position="42"/>
        <end position="62"/>
    </location>
</feature>
<evidence type="ECO:0000256" key="7">
    <source>
        <dbReference type="SAM" id="Phobius"/>
    </source>
</evidence>
<keyword evidence="3" id="KW-1003">Cell membrane</keyword>
<feature type="transmembrane region" description="Helical" evidence="7">
    <location>
        <begin position="289"/>
        <end position="306"/>
    </location>
</feature>
<evidence type="ECO:0000256" key="6">
    <source>
        <dbReference type="ARBA" id="ARBA00023136"/>
    </source>
</evidence>
<feature type="transmembrane region" description="Helical" evidence="7">
    <location>
        <begin position="6"/>
        <end position="30"/>
    </location>
</feature>
<evidence type="ECO:0000313" key="8">
    <source>
        <dbReference type="EMBL" id="NMG14195.1"/>
    </source>
</evidence>
<evidence type="ECO:0000313" key="9">
    <source>
        <dbReference type="Proteomes" id="UP000633943"/>
    </source>
</evidence>
<evidence type="ECO:0000256" key="3">
    <source>
        <dbReference type="ARBA" id="ARBA00022475"/>
    </source>
</evidence>
<feature type="transmembrane region" description="Helical" evidence="7">
    <location>
        <begin position="312"/>
        <end position="333"/>
    </location>
</feature>
<keyword evidence="9" id="KW-1185">Reference proteome</keyword>
<feature type="transmembrane region" description="Helical" evidence="7">
    <location>
        <begin position="225"/>
        <end position="248"/>
    </location>
</feature>
<evidence type="ECO:0000256" key="1">
    <source>
        <dbReference type="ARBA" id="ARBA00004651"/>
    </source>
</evidence>
<protein>
    <submittedName>
        <fullName evidence="8">Lysophospholipid transporter LplT</fullName>
    </submittedName>
</protein>
<dbReference type="PANTHER" id="PTHR43266">
    <property type="entry name" value="MACROLIDE-EFFLUX PROTEIN"/>
    <property type="match status" value="1"/>
</dbReference>
<evidence type="ECO:0000256" key="4">
    <source>
        <dbReference type="ARBA" id="ARBA00022692"/>
    </source>
</evidence>
<dbReference type="Pfam" id="PF07690">
    <property type="entry name" value="MFS_1"/>
    <property type="match status" value="1"/>
</dbReference>
<keyword evidence="2" id="KW-0813">Transport</keyword>
<evidence type="ECO:0000256" key="2">
    <source>
        <dbReference type="ARBA" id="ARBA00022448"/>
    </source>
</evidence>
<comment type="caution">
    <text evidence="8">The sequence shown here is derived from an EMBL/GenBank/DDBJ whole genome shotgun (WGS) entry which is preliminary data.</text>
</comment>
<keyword evidence="4 7" id="KW-0812">Transmembrane</keyword>
<dbReference type="RefSeq" id="WP_169201032.1">
    <property type="nucleotide sequence ID" value="NZ_CP059467.1"/>
</dbReference>
<dbReference type="SUPFAM" id="SSF103473">
    <property type="entry name" value="MFS general substrate transporter"/>
    <property type="match status" value="1"/>
</dbReference>
<organism evidence="8 9">
    <name type="scientific">Aromatoleum bremense</name>
    <dbReference type="NCBI Taxonomy" id="76115"/>
    <lineage>
        <taxon>Bacteria</taxon>
        <taxon>Pseudomonadati</taxon>
        <taxon>Pseudomonadota</taxon>
        <taxon>Betaproteobacteria</taxon>
        <taxon>Rhodocyclales</taxon>
        <taxon>Rhodocyclaceae</taxon>
        <taxon>Aromatoleum</taxon>
    </lineage>
</organism>
<keyword evidence="5 7" id="KW-1133">Transmembrane helix</keyword>
<proteinExistence type="predicted"/>